<reference evidence="2" key="1">
    <citation type="journal article" date="2015" name="Nat. Genet.">
        <title>The genome and transcriptome of the zoonotic hookworm Ancylostoma ceylanicum identify infection-specific gene families.</title>
        <authorList>
            <person name="Schwarz E.M."/>
            <person name="Hu Y."/>
            <person name="Antoshechkin I."/>
            <person name="Miller M.M."/>
            <person name="Sternberg P.W."/>
            <person name="Aroian R.V."/>
        </authorList>
    </citation>
    <scope>NUCLEOTIDE SEQUENCE</scope>
    <source>
        <strain evidence="2">HY135</strain>
    </source>
</reference>
<protein>
    <submittedName>
        <fullName evidence="1">Uncharacterized protein</fullName>
    </submittedName>
</protein>
<name>A0A016TRN0_9BILA</name>
<organism evidence="1 2">
    <name type="scientific">Ancylostoma ceylanicum</name>
    <dbReference type="NCBI Taxonomy" id="53326"/>
    <lineage>
        <taxon>Eukaryota</taxon>
        <taxon>Metazoa</taxon>
        <taxon>Ecdysozoa</taxon>
        <taxon>Nematoda</taxon>
        <taxon>Chromadorea</taxon>
        <taxon>Rhabditida</taxon>
        <taxon>Rhabditina</taxon>
        <taxon>Rhabditomorpha</taxon>
        <taxon>Strongyloidea</taxon>
        <taxon>Ancylostomatidae</taxon>
        <taxon>Ancylostomatinae</taxon>
        <taxon>Ancylostoma</taxon>
    </lineage>
</organism>
<dbReference type="Proteomes" id="UP000024635">
    <property type="component" value="Unassembled WGS sequence"/>
</dbReference>
<evidence type="ECO:0000313" key="2">
    <source>
        <dbReference type="Proteomes" id="UP000024635"/>
    </source>
</evidence>
<keyword evidence="2" id="KW-1185">Reference proteome</keyword>
<accession>A0A016TRN0</accession>
<dbReference type="AlphaFoldDB" id="A0A016TRN0"/>
<gene>
    <name evidence="1" type="primary">Acey_s0080.g1323</name>
    <name evidence="1" type="ORF">Y032_0080g1323</name>
</gene>
<sequence length="92" mass="11032">MKPTLARLAEEESEHLYWAFLRRFSDKCALGMQPEQRRQTFSTCFKDMNMQHRRDLYSRTPLWVMVCQTVLAHDVHLVSTSEVLDFQKQRIL</sequence>
<dbReference type="EMBL" id="JARK01001416">
    <property type="protein sequence ID" value="EYC05704.1"/>
    <property type="molecule type" value="Genomic_DNA"/>
</dbReference>
<evidence type="ECO:0000313" key="1">
    <source>
        <dbReference type="EMBL" id="EYC05704.1"/>
    </source>
</evidence>
<comment type="caution">
    <text evidence="1">The sequence shown here is derived from an EMBL/GenBank/DDBJ whole genome shotgun (WGS) entry which is preliminary data.</text>
</comment>
<proteinExistence type="predicted"/>